<keyword evidence="6" id="KW-1185">Reference proteome</keyword>
<organism evidence="5 6">
    <name type="scientific">Paracoccus spongiarum</name>
    <dbReference type="NCBI Taxonomy" id="3064387"/>
    <lineage>
        <taxon>Bacteria</taxon>
        <taxon>Pseudomonadati</taxon>
        <taxon>Pseudomonadota</taxon>
        <taxon>Alphaproteobacteria</taxon>
        <taxon>Rhodobacterales</taxon>
        <taxon>Paracoccaceae</taxon>
        <taxon>Paracoccus</taxon>
    </lineage>
</organism>
<dbReference type="PRINTS" id="PR00080">
    <property type="entry name" value="SDRFAMILY"/>
</dbReference>
<dbReference type="Pfam" id="PF00106">
    <property type="entry name" value="adh_short"/>
    <property type="match status" value="1"/>
</dbReference>
<dbReference type="PANTHER" id="PTHR42760">
    <property type="entry name" value="SHORT-CHAIN DEHYDROGENASES/REDUCTASES FAMILY MEMBER"/>
    <property type="match status" value="1"/>
</dbReference>
<dbReference type="InterPro" id="IPR020904">
    <property type="entry name" value="Sc_DH/Rdtase_CS"/>
</dbReference>
<evidence type="ECO:0000259" key="4">
    <source>
        <dbReference type="SMART" id="SM00822"/>
    </source>
</evidence>
<proteinExistence type="inferred from homology"/>
<dbReference type="PROSITE" id="PS00061">
    <property type="entry name" value="ADH_SHORT"/>
    <property type="match status" value="1"/>
</dbReference>
<gene>
    <name evidence="5" type="ORF">Q5Y72_09955</name>
</gene>
<dbReference type="PRINTS" id="PR00081">
    <property type="entry name" value="GDHRDH"/>
</dbReference>
<evidence type="ECO:0000256" key="1">
    <source>
        <dbReference type="ARBA" id="ARBA00006484"/>
    </source>
</evidence>
<reference evidence="5 6" key="1">
    <citation type="submission" date="2023-08" db="EMBL/GenBank/DDBJ databases">
        <authorList>
            <person name="Park J.-S."/>
        </authorList>
    </citation>
    <scope>NUCLEOTIDE SEQUENCE [LARGE SCALE GENOMIC DNA]</scope>
    <source>
        <strain evidence="5 6">2205BS29-5</strain>
    </source>
</reference>
<dbReference type="SMART" id="SM00822">
    <property type="entry name" value="PKS_KR"/>
    <property type="match status" value="1"/>
</dbReference>
<name>A0ABT9JCG8_9RHOB</name>
<feature type="domain" description="Ketoreductase" evidence="4">
    <location>
        <begin position="14"/>
        <end position="195"/>
    </location>
</feature>
<comment type="caution">
    <text evidence="5">The sequence shown here is derived from an EMBL/GenBank/DDBJ whole genome shotgun (WGS) entry which is preliminary data.</text>
</comment>
<dbReference type="Proteomes" id="UP001224997">
    <property type="component" value="Unassembled WGS sequence"/>
</dbReference>
<dbReference type="InterPro" id="IPR057326">
    <property type="entry name" value="KR_dom"/>
</dbReference>
<dbReference type="CDD" id="cd05233">
    <property type="entry name" value="SDR_c"/>
    <property type="match status" value="1"/>
</dbReference>
<dbReference type="EMBL" id="JAVAMQ010000007">
    <property type="protein sequence ID" value="MDP5307415.1"/>
    <property type="molecule type" value="Genomic_DNA"/>
</dbReference>
<dbReference type="SUPFAM" id="SSF51735">
    <property type="entry name" value="NAD(P)-binding Rossmann-fold domains"/>
    <property type="match status" value="1"/>
</dbReference>
<dbReference type="Gene3D" id="3.40.50.720">
    <property type="entry name" value="NAD(P)-binding Rossmann-like Domain"/>
    <property type="match status" value="1"/>
</dbReference>
<accession>A0ABT9JCG8</accession>
<dbReference type="PANTHER" id="PTHR42760:SF133">
    <property type="entry name" value="3-OXOACYL-[ACYL-CARRIER-PROTEIN] REDUCTASE"/>
    <property type="match status" value="1"/>
</dbReference>
<evidence type="ECO:0000313" key="5">
    <source>
        <dbReference type="EMBL" id="MDP5307415.1"/>
    </source>
</evidence>
<dbReference type="InterPro" id="IPR002347">
    <property type="entry name" value="SDR_fam"/>
</dbReference>
<dbReference type="InterPro" id="IPR036291">
    <property type="entry name" value="NAD(P)-bd_dom_sf"/>
</dbReference>
<keyword evidence="2" id="KW-0560">Oxidoreductase</keyword>
<comment type="similarity">
    <text evidence="1 3">Belongs to the short-chain dehydrogenases/reductases (SDR) family.</text>
</comment>
<evidence type="ECO:0000313" key="6">
    <source>
        <dbReference type="Proteomes" id="UP001224997"/>
    </source>
</evidence>
<protein>
    <submittedName>
        <fullName evidence="5">SDR family NAD(P)-dependent oxidoreductase</fullName>
    </submittedName>
</protein>
<evidence type="ECO:0000256" key="2">
    <source>
        <dbReference type="ARBA" id="ARBA00023002"/>
    </source>
</evidence>
<dbReference type="RefSeq" id="WP_305963258.1">
    <property type="nucleotide sequence ID" value="NZ_JAVAMQ010000007.1"/>
</dbReference>
<sequence length="260" mass="26996">MLPDLARNLSLEGRIALVTGASGSLGGRFAQVLAGSGAAVVLAARRLDALQDLRDRLSAEGAVAHAVEMDVTSRDSVTAAVAQAEQMAAGPVDILINNSGIAQPGAALDQDDEDWARVFAVNVEGARRASVAVVRRLVQAGRPGAIVNVASILGLRQGAGVSAYATSKAALIQMTRQHALEWARHRIRVNALAPGYVETDLNRDFFAAEAGQAMIRRIPQRRLGQAGELDGPLLLLASGAGSFMTGSVIVADGGHLLSPL</sequence>
<evidence type="ECO:0000256" key="3">
    <source>
        <dbReference type="RuleBase" id="RU000363"/>
    </source>
</evidence>